<feature type="region of interest" description="Disordered" evidence="5">
    <location>
        <begin position="284"/>
        <end position="309"/>
    </location>
</feature>
<feature type="region of interest" description="Disordered" evidence="5">
    <location>
        <begin position="830"/>
        <end position="874"/>
    </location>
</feature>
<evidence type="ECO:0000256" key="1">
    <source>
        <dbReference type="ARBA" id="ARBA00008372"/>
    </source>
</evidence>
<feature type="domain" description="R3H" evidence="6">
    <location>
        <begin position="478"/>
        <end position="543"/>
    </location>
</feature>
<dbReference type="GO" id="GO:0000175">
    <property type="term" value="F:3'-5'-RNA exonuclease activity"/>
    <property type="evidence" value="ECO:0007669"/>
    <property type="project" value="TreeGrafter"/>
</dbReference>
<dbReference type="PANTHER" id="PTHR15092:SF22">
    <property type="entry name" value="POLY(A)-SPECIFIC RIBONUCLEASE PNLDC1"/>
    <property type="match status" value="1"/>
</dbReference>
<feature type="region of interest" description="Disordered" evidence="5">
    <location>
        <begin position="657"/>
        <end position="679"/>
    </location>
</feature>
<feature type="coiled-coil region" evidence="4">
    <location>
        <begin position="537"/>
        <end position="564"/>
    </location>
</feature>
<feature type="compositionally biased region" description="Low complexity" evidence="5">
    <location>
        <begin position="143"/>
        <end position="154"/>
    </location>
</feature>
<keyword evidence="4" id="KW-0175">Coiled coil</keyword>
<accession>A0A0F7UH32</accession>
<organism evidence="7">
    <name type="scientific">Neospora caninum (strain Liverpool)</name>
    <dbReference type="NCBI Taxonomy" id="572307"/>
    <lineage>
        <taxon>Eukaryota</taxon>
        <taxon>Sar</taxon>
        <taxon>Alveolata</taxon>
        <taxon>Apicomplexa</taxon>
        <taxon>Conoidasida</taxon>
        <taxon>Coccidia</taxon>
        <taxon>Eucoccidiorida</taxon>
        <taxon>Eimeriorina</taxon>
        <taxon>Sarcocystidae</taxon>
        <taxon>Neospora</taxon>
    </lineage>
</organism>
<evidence type="ECO:0000256" key="3">
    <source>
        <dbReference type="ARBA" id="ARBA00031923"/>
    </source>
</evidence>
<feature type="region of interest" description="Disordered" evidence="5">
    <location>
        <begin position="757"/>
        <end position="782"/>
    </location>
</feature>
<dbReference type="GO" id="GO:0003723">
    <property type="term" value="F:RNA binding"/>
    <property type="evidence" value="ECO:0007669"/>
    <property type="project" value="TreeGrafter"/>
</dbReference>
<feature type="compositionally biased region" description="Basic and acidic residues" evidence="5">
    <location>
        <begin position="291"/>
        <end position="300"/>
    </location>
</feature>
<protein>
    <recommendedName>
        <fullName evidence="2">Poly(A)-specific ribonuclease PARN</fullName>
    </recommendedName>
    <alternativeName>
        <fullName evidence="3">Polyadenylate-specific ribonuclease</fullName>
    </alternativeName>
</protein>
<dbReference type="InterPro" id="IPR051181">
    <property type="entry name" value="CAF1_poly(A)_ribonucleases"/>
</dbReference>
<dbReference type="Gene3D" id="3.30.70.330">
    <property type="match status" value="1"/>
</dbReference>
<dbReference type="InterPro" id="IPR001374">
    <property type="entry name" value="R3H_dom"/>
</dbReference>
<dbReference type="AlphaFoldDB" id="A0A0F7UH32"/>
<feature type="region of interest" description="Disordered" evidence="5">
    <location>
        <begin position="141"/>
        <end position="189"/>
    </location>
</feature>
<evidence type="ECO:0000256" key="2">
    <source>
        <dbReference type="ARBA" id="ARBA00015918"/>
    </source>
</evidence>
<feature type="compositionally biased region" description="Basic and acidic residues" evidence="5">
    <location>
        <begin position="838"/>
        <end position="870"/>
    </location>
</feature>
<evidence type="ECO:0000256" key="5">
    <source>
        <dbReference type="SAM" id="MobiDB-lite"/>
    </source>
</evidence>
<dbReference type="PANTHER" id="PTHR15092">
    <property type="entry name" value="POLY A -SPECIFIC RIBONUCLEASE/TARGET OF EGR1, MEMBER 1"/>
    <property type="match status" value="1"/>
</dbReference>
<dbReference type="PROSITE" id="PS51061">
    <property type="entry name" value="R3H"/>
    <property type="match status" value="1"/>
</dbReference>
<dbReference type="InterPro" id="IPR012337">
    <property type="entry name" value="RNaseH-like_sf"/>
</dbReference>
<dbReference type="InterPro" id="IPR012677">
    <property type="entry name" value="Nucleotide-bd_a/b_plait_sf"/>
</dbReference>
<dbReference type="Gene3D" id="3.30.420.10">
    <property type="entry name" value="Ribonuclease H-like superfamily/Ribonuclease H"/>
    <property type="match status" value="2"/>
</dbReference>
<dbReference type="Pfam" id="PF04857">
    <property type="entry name" value="CAF1"/>
    <property type="match status" value="1"/>
</dbReference>
<dbReference type="InterPro" id="IPR006941">
    <property type="entry name" value="RNase_CAF1"/>
</dbReference>
<gene>
    <name evidence="7" type="ORF">BN1204_033510</name>
</gene>
<evidence type="ECO:0000313" key="7">
    <source>
        <dbReference type="EMBL" id="CEL67552.1"/>
    </source>
</evidence>
<dbReference type="SUPFAM" id="SSF53098">
    <property type="entry name" value="Ribonuclease H-like"/>
    <property type="match status" value="1"/>
</dbReference>
<dbReference type="InterPro" id="IPR036397">
    <property type="entry name" value="RNaseH_sf"/>
</dbReference>
<reference evidence="7" key="1">
    <citation type="journal article" date="2015" name="PLoS ONE">
        <title>Comprehensive Evaluation of Toxoplasma gondii VEG and Neospora caninum LIV Genomes with Tachyzoite Stage Transcriptome and Proteome Defines Novel Transcript Features.</title>
        <authorList>
            <person name="Ramaprasad A."/>
            <person name="Mourier T."/>
            <person name="Naeem R."/>
            <person name="Malas T.B."/>
            <person name="Moussa E."/>
            <person name="Panigrahi A."/>
            <person name="Vermont S.J."/>
            <person name="Otto T.D."/>
            <person name="Wastling J."/>
            <person name="Pain A."/>
        </authorList>
    </citation>
    <scope>NUCLEOTIDE SEQUENCE</scope>
    <source>
        <strain evidence="7">Liverpool</strain>
    </source>
</reference>
<sequence length="1004" mass="111101">MRRTPLGRGIGPVPLLSRTSLNERVTPFRKEPRFPRLSSKTRTISLLAASSFAFEGRKLLSGVHTYSSGASDGRSNAYRTAHRNTHSSPLVACTSFAASSSITRTENGCRRAPPRRGACGGVTAQWEAEGGHKREFASKANQLGHSSSLSSPHVSGEESKRGRRLTVPSSSSGVRPLHRRSSQPSVRCTYTSQPATELAWPRRLSAAPCAFASPSSLANPSHSPLLSLVLSSSASSSASPHASTRASSETAPLSNTLLRARALPLRDPRSAVRFSGLQFFSTVQRQNAPTEPRKSVEESPPHAAHTTNRESWPVHLEALRDVLAKAEFVALDVELTGLHVKNEKFLGVDRCYEAHCEGARNFLPVQLGLCAARRASTAEPHKWILTPASLYLLPREGRLFQASTGTLMFLRENGFDFNQWLDQGVPFLRAQEEKEKRQALQVRIDDLEHLIKHRSRGATMRDAQESSSLLDTTNAEDRDLAASARASIQAWLASSTREPLHLPVESPLQRLLLHSLVASEFPSLYSLSVKLGDRRVLAIYQSEEEVYEEQLRGLREDIQKVEELRGVRQLLDDISDHKLLVIGHNCFYDFLHIFQTLYADLPQSVSEFKTAWTQLFPSTFDTKLIAESHDVLAPLQPPATLQGLCSFMGALAAATQEPLSQAERGEREGRENSGPLGAPERLQFQLELLPGTKWTVPSAVQPLAVPPLSLSTSLARFSAFEASGASSSSLSPIPDGGAEDHACDRTEVEGDEAVGHLEGEPRAAAETAEVHDSSVSKGNEDDFSHDAGYDSMMTSIVFLLQLAHVLPRQGLKWKHLQFRADGGGRTLRRQGLLAGLGDPRRLSSDVRKESRHPPGIPERDGEGQGERTSGHDMSASEEIQTMMDGAKRKSITDLLPLFINRIRLSRSQPSSINLGGQDEQLQQQKRLLLMRNHPPHWKKWEIMKIWSPVWVDVQPVDSSTSWIVVRDEEDLQNVTAIYEMLRDPEFELLNYDQYRALQQQQQRA</sequence>
<evidence type="ECO:0000256" key="4">
    <source>
        <dbReference type="SAM" id="Coils"/>
    </source>
</evidence>
<dbReference type="EMBL" id="LN714483">
    <property type="protein sequence ID" value="CEL67552.1"/>
    <property type="molecule type" value="Genomic_DNA"/>
</dbReference>
<proteinExistence type="inferred from homology"/>
<evidence type="ECO:0000259" key="6">
    <source>
        <dbReference type="PROSITE" id="PS51061"/>
    </source>
</evidence>
<name>A0A0F7UH32_NEOCL</name>
<comment type="similarity">
    <text evidence="1">Belongs to the CAF1 family.</text>
</comment>